<dbReference type="InterPro" id="IPR003689">
    <property type="entry name" value="ZIP"/>
</dbReference>
<feature type="transmembrane region" description="Helical" evidence="6">
    <location>
        <begin position="152"/>
        <end position="170"/>
    </location>
</feature>
<dbReference type="GO" id="GO:0016020">
    <property type="term" value="C:membrane"/>
    <property type="evidence" value="ECO:0007669"/>
    <property type="project" value="UniProtKB-SubCell"/>
</dbReference>
<feature type="transmembrane region" description="Helical" evidence="6">
    <location>
        <begin position="119"/>
        <end position="140"/>
    </location>
</feature>
<gene>
    <name evidence="7" type="ORF">A4X09_0g7115</name>
</gene>
<comment type="subcellular location">
    <subcellularLocation>
        <location evidence="1">Membrane</location>
        <topology evidence="1">Multi-pass membrane protein</topology>
    </subcellularLocation>
</comment>
<feature type="transmembrane region" description="Helical" evidence="6">
    <location>
        <begin position="95"/>
        <end position="113"/>
    </location>
</feature>
<evidence type="ECO:0000256" key="4">
    <source>
        <dbReference type="ARBA" id="ARBA00023136"/>
    </source>
</evidence>
<dbReference type="Proteomes" id="UP000078113">
    <property type="component" value="Unassembled WGS sequence"/>
</dbReference>
<reference evidence="7" key="2">
    <citation type="journal article" date="2019" name="IMA Fungus">
        <title>Genome sequencing and comparison of five Tilletia species to identify candidate genes for the detection of regulated species infecting wheat.</title>
        <authorList>
            <person name="Nguyen H.D.T."/>
            <person name="Sultana T."/>
            <person name="Kesanakurti P."/>
            <person name="Hambleton S."/>
        </authorList>
    </citation>
    <scope>NUCLEOTIDE SEQUENCE</scope>
    <source>
        <strain evidence="7">DAOMC 236422</strain>
    </source>
</reference>
<accession>A0A8X7N3S0</accession>
<protein>
    <submittedName>
        <fullName evidence="7">Uncharacterized protein</fullName>
    </submittedName>
</protein>
<evidence type="ECO:0000313" key="7">
    <source>
        <dbReference type="EMBL" id="KAE8263877.1"/>
    </source>
</evidence>
<name>A0A8X7N3S0_9BASI</name>
<feature type="transmembrane region" description="Helical" evidence="6">
    <location>
        <begin position="55"/>
        <end position="74"/>
    </location>
</feature>
<evidence type="ECO:0000256" key="2">
    <source>
        <dbReference type="ARBA" id="ARBA00022692"/>
    </source>
</evidence>
<keyword evidence="8" id="KW-1185">Reference proteome</keyword>
<dbReference type="EMBL" id="LWDG02000599">
    <property type="protein sequence ID" value="KAE8263877.1"/>
    <property type="molecule type" value="Genomic_DNA"/>
</dbReference>
<proteinExistence type="predicted"/>
<evidence type="ECO:0000313" key="8">
    <source>
        <dbReference type="Proteomes" id="UP000078113"/>
    </source>
</evidence>
<dbReference type="Pfam" id="PF02535">
    <property type="entry name" value="Zip"/>
    <property type="match status" value="1"/>
</dbReference>
<evidence type="ECO:0000256" key="3">
    <source>
        <dbReference type="ARBA" id="ARBA00022989"/>
    </source>
</evidence>
<keyword evidence="2 6" id="KW-0812">Transmembrane</keyword>
<feature type="region of interest" description="Disordered" evidence="5">
    <location>
        <begin position="14"/>
        <end position="33"/>
    </location>
</feature>
<evidence type="ECO:0000256" key="1">
    <source>
        <dbReference type="ARBA" id="ARBA00004141"/>
    </source>
</evidence>
<comment type="caution">
    <text evidence="7">The sequence shown here is derived from an EMBL/GenBank/DDBJ whole genome shotgun (WGS) entry which is preliminary data.</text>
</comment>
<keyword evidence="3 6" id="KW-1133">Transmembrane helix</keyword>
<dbReference type="GO" id="GO:0046873">
    <property type="term" value="F:metal ion transmembrane transporter activity"/>
    <property type="evidence" value="ECO:0007669"/>
    <property type="project" value="InterPro"/>
</dbReference>
<keyword evidence="4 6" id="KW-0472">Membrane</keyword>
<evidence type="ECO:0000256" key="5">
    <source>
        <dbReference type="SAM" id="MobiDB-lite"/>
    </source>
</evidence>
<sequence length="173" mass="18476">MGVIPAGCCGTVEPVNQRTDDKRSPSAYTSHSDPDAVSLEKEVIKIQARLARYEVFVLEAGIIFLSVMIGVSIGTSSGPGSRIAILPDTSLFAKFLMYTAFSVITPLGVAIGIGTRQSYISAGIMIYSAMVQILADDFVYNKAMLTAPLRRSLSAFVLFTLGATVMSILGKWA</sequence>
<organism evidence="7 8">
    <name type="scientific">Tilletia walkeri</name>
    <dbReference type="NCBI Taxonomy" id="117179"/>
    <lineage>
        <taxon>Eukaryota</taxon>
        <taxon>Fungi</taxon>
        <taxon>Dikarya</taxon>
        <taxon>Basidiomycota</taxon>
        <taxon>Ustilaginomycotina</taxon>
        <taxon>Exobasidiomycetes</taxon>
        <taxon>Tilletiales</taxon>
        <taxon>Tilletiaceae</taxon>
        <taxon>Tilletia</taxon>
    </lineage>
</organism>
<evidence type="ECO:0000256" key="6">
    <source>
        <dbReference type="SAM" id="Phobius"/>
    </source>
</evidence>
<reference evidence="7" key="1">
    <citation type="submission" date="2016-04" db="EMBL/GenBank/DDBJ databases">
        <authorList>
            <person name="Nguyen H.D."/>
            <person name="Samba Siva P."/>
            <person name="Cullis J."/>
            <person name="Levesque C.A."/>
            <person name="Hambleton S."/>
        </authorList>
    </citation>
    <scope>NUCLEOTIDE SEQUENCE</scope>
    <source>
        <strain evidence="7">DAOMC 236422</strain>
    </source>
</reference>
<dbReference type="AlphaFoldDB" id="A0A8X7N3S0"/>